<dbReference type="PANTHER" id="PTHR33989:SF4">
    <property type="entry name" value="PTS SYSTEM N,N'-DIACETYLCHITOBIOSE-SPECIFIC EIIC COMPONENT"/>
    <property type="match status" value="1"/>
</dbReference>
<feature type="transmembrane region" description="Helical" evidence="9">
    <location>
        <begin position="289"/>
        <end position="310"/>
    </location>
</feature>
<dbReference type="Pfam" id="PF02378">
    <property type="entry name" value="PTS_EIIC"/>
    <property type="match status" value="1"/>
</dbReference>
<reference evidence="11 12" key="1">
    <citation type="submission" date="2016-08" db="EMBL/GenBank/DDBJ databases">
        <title>A novel genetic cassette of butanologenic Thermoanaerobacterium thermosaccharolyticum that directly convert cellulose to butanol.</title>
        <authorList>
            <person name="Li T."/>
            <person name="He J."/>
        </authorList>
    </citation>
    <scope>NUCLEOTIDE SEQUENCE [LARGE SCALE GENOMIC DNA]</scope>
    <source>
        <strain evidence="11 12">TG57</strain>
    </source>
</reference>
<dbReference type="InterPro" id="IPR051088">
    <property type="entry name" value="PTS_Sugar-EIIC/EIIB"/>
</dbReference>
<dbReference type="RefSeq" id="WP_094397047.1">
    <property type="nucleotide sequence ID" value="NZ_CP016893.1"/>
</dbReference>
<keyword evidence="4 8" id="KW-0762">Sugar transport</keyword>
<evidence type="ECO:0000256" key="8">
    <source>
        <dbReference type="PIRNR" id="PIRNR006351"/>
    </source>
</evidence>
<feature type="transmembrane region" description="Helical" evidence="9">
    <location>
        <begin position="352"/>
        <end position="376"/>
    </location>
</feature>
<dbReference type="Proteomes" id="UP000214975">
    <property type="component" value="Chromosome"/>
</dbReference>
<accession>A0A223HXA9</accession>
<organism evidence="11 12">
    <name type="scientific">Thermoanaerobacterium thermosaccharolyticum</name>
    <name type="common">Clostridium thermosaccharolyticum</name>
    <dbReference type="NCBI Taxonomy" id="1517"/>
    <lineage>
        <taxon>Bacteria</taxon>
        <taxon>Bacillati</taxon>
        <taxon>Bacillota</taxon>
        <taxon>Clostridia</taxon>
        <taxon>Thermoanaerobacterales</taxon>
        <taxon>Thermoanaerobacteraceae</taxon>
        <taxon>Thermoanaerobacterium</taxon>
    </lineage>
</organism>
<feature type="transmembrane region" description="Helical" evidence="9">
    <location>
        <begin position="117"/>
        <end position="135"/>
    </location>
</feature>
<dbReference type="GO" id="GO:0009401">
    <property type="term" value="P:phosphoenolpyruvate-dependent sugar phosphotransferase system"/>
    <property type="evidence" value="ECO:0007669"/>
    <property type="project" value="InterPro"/>
</dbReference>
<comment type="subcellular location">
    <subcellularLocation>
        <location evidence="1">Cell membrane</location>
        <topology evidence="1">Multi-pass membrane protein</topology>
    </subcellularLocation>
</comment>
<evidence type="ECO:0000256" key="5">
    <source>
        <dbReference type="ARBA" id="ARBA00022692"/>
    </source>
</evidence>
<dbReference type="InterPro" id="IPR004501">
    <property type="entry name" value="PTS_EIIC_3"/>
</dbReference>
<dbReference type="EMBL" id="CP016893">
    <property type="protein sequence ID" value="AST57111.1"/>
    <property type="molecule type" value="Genomic_DNA"/>
</dbReference>
<keyword evidence="5 9" id="KW-0812">Transmembrane</keyword>
<evidence type="ECO:0000256" key="2">
    <source>
        <dbReference type="ARBA" id="ARBA00022448"/>
    </source>
</evidence>
<sequence>MNSNKFIDKDKIRNNFATLALKLDKQRHISSIKEGFMLAIPATIIGGIFLILAQPPVDPSRIAPTNIFFQFLLAWKAWAVKNTAILMLPYNLTMGLLGIYAVIGISYSLAKKCQLDPINSAISSLIVFLVVSVTYKDGNIVTTNLGSVGIFSAIIIGLLTTEIAKFLKDKNVMIRLPEQVPPMVAAPFELLIPLGVNVALFMSINGLLSLGGTSIPNLVATIIRPLLVASGSLWMILFFTFLARFLWFFGIHGDSVVNSVLTPIVMANLTQNAAAIAAGQKPSAIFAGYFINIFGAWCMLPALVLALLIFSKSVHLKTLVKLALIPDIFNINEPSTFGIPIVANMNLVVPYILIPMVNVSIAYFATLAGLIGKFYIQSPFTTPAIIGAFLGTMDWKASVLYALLFVLDFLIWIPFIKNYDNILLERESNNAVSNKTIDIVSE</sequence>
<keyword evidence="3 8" id="KW-1003">Cell membrane</keyword>
<dbReference type="NCBIfam" id="TIGR00410">
    <property type="entry name" value="lacE"/>
    <property type="match status" value="1"/>
</dbReference>
<dbReference type="PANTHER" id="PTHR33989">
    <property type="match status" value="1"/>
</dbReference>
<evidence type="ECO:0000313" key="11">
    <source>
        <dbReference type="EMBL" id="AST57111.1"/>
    </source>
</evidence>
<feature type="transmembrane region" description="Helical" evidence="9">
    <location>
        <begin position="397"/>
        <end position="416"/>
    </location>
</feature>
<keyword evidence="2 8" id="KW-0813">Transport</keyword>
<evidence type="ECO:0000313" key="12">
    <source>
        <dbReference type="Proteomes" id="UP000214975"/>
    </source>
</evidence>
<evidence type="ECO:0000256" key="1">
    <source>
        <dbReference type="ARBA" id="ARBA00004651"/>
    </source>
</evidence>
<feature type="domain" description="PTS EIIC type-3" evidence="10">
    <location>
        <begin position="12"/>
        <end position="415"/>
    </location>
</feature>
<keyword evidence="7 8" id="KW-0472">Membrane</keyword>
<evidence type="ECO:0000256" key="9">
    <source>
        <dbReference type="SAM" id="Phobius"/>
    </source>
</evidence>
<dbReference type="PIRSF" id="PIRSF006351">
    <property type="entry name" value="PTS_EIIC-Cellobiose"/>
    <property type="match status" value="1"/>
</dbReference>
<dbReference type="GO" id="GO:0008982">
    <property type="term" value="F:protein-N(PI)-phosphohistidine-sugar phosphotransferase activity"/>
    <property type="evidence" value="ECO:0007669"/>
    <property type="project" value="UniProtKB-UniRule"/>
</dbReference>
<gene>
    <name evidence="11" type="ORF">Thert_00996</name>
</gene>
<feature type="transmembrane region" description="Helical" evidence="9">
    <location>
        <begin position="35"/>
        <end position="53"/>
    </location>
</feature>
<comment type="function">
    <text evidence="8">The phosphoenolpyruvate-dependent sugar phosphotransferase system (PTS), a major carbohydrate active -transport system, catalyzes the phosphorylation of incoming sugar substrates concomitant with their translocation across the cell membrane.</text>
</comment>
<dbReference type="GO" id="GO:0005886">
    <property type="term" value="C:plasma membrane"/>
    <property type="evidence" value="ECO:0007669"/>
    <property type="project" value="UniProtKB-SubCell"/>
</dbReference>
<evidence type="ECO:0000256" key="6">
    <source>
        <dbReference type="ARBA" id="ARBA00022989"/>
    </source>
</evidence>
<name>A0A223HXA9_THETR</name>
<dbReference type="AlphaFoldDB" id="A0A223HXA9"/>
<feature type="transmembrane region" description="Helical" evidence="9">
    <location>
        <begin position="88"/>
        <end position="110"/>
    </location>
</feature>
<protein>
    <recommendedName>
        <fullName evidence="8">Permease IIC component</fullName>
    </recommendedName>
</protein>
<dbReference type="InterPro" id="IPR003352">
    <property type="entry name" value="PTS_EIIC"/>
</dbReference>
<keyword evidence="6 9" id="KW-1133">Transmembrane helix</keyword>
<evidence type="ECO:0000256" key="3">
    <source>
        <dbReference type="ARBA" id="ARBA00022475"/>
    </source>
</evidence>
<feature type="transmembrane region" description="Helical" evidence="9">
    <location>
        <begin position="222"/>
        <end position="243"/>
    </location>
</feature>
<evidence type="ECO:0000256" key="7">
    <source>
        <dbReference type="ARBA" id="ARBA00023136"/>
    </source>
</evidence>
<proteinExistence type="predicted"/>
<dbReference type="PROSITE" id="PS51105">
    <property type="entry name" value="PTS_EIIC_TYPE_3"/>
    <property type="match status" value="1"/>
</dbReference>
<feature type="transmembrane region" description="Helical" evidence="9">
    <location>
        <begin position="188"/>
        <end position="210"/>
    </location>
</feature>
<feature type="transmembrane region" description="Helical" evidence="9">
    <location>
        <begin position="147"/>
        <end position="167"/>
    </location>
</feature>
<dbReference type="InterPro" id="IPR004796">
    <property type="entry name" value="PTS_IIC_cello"/>
</dbReference>
<evidence type="ECO:0000256" key="4">
    <source>
        <dbReference type="ARBA" id="ARBA00022597"/>
    </source>
</evidence>
<evidence type="ECO:0000259" key="10">
    <source>
        <dbReference type="PROSITE" id="PS51105"/>
    </source>
</evidence>